<feature type="signal peptide" evidence="1">
    <location>
        <begin position="1"/>
        <end position="21"/>
    </location>
</feature>
<protein>
    <recommendedName>
        <fullName evidence="4">Outer membrane protein beta-barrel domain-containing protein</fullName>
    </recommendedName>
</protein>
<dbReference type="Proteomes" id="UP000294850">
    <property type="component" value="Unassembled WGS sequence"/>
</dbReference>
<evidence type="ECO:0000256" key="1">
    <source>
        <dbReference type="SAM" id="SignalP"/>
    </source>
</evidence>
<gene>
    <name evidence="2" type="ORF">E0F88_16665</name>
</gene>
<dbReference type="OrthoDB" id="1091532at2"/>
<evidence type="ECO:0000313" key="2">
    <source>
        <dbReference type="EMBL" id="TDE14815.1"/>
    </source>
</evidence>
<evidence type="ECO:0008006" key="4">
    <source>
        <dbReference type="Google" id="ProtNLM"/>
    </source>
</evidence>
<name>A0A4R5DUD9_9BACT</name>
<accession>A0A4R5DUD9</accession>
<feature type="chain" id="PRO_5020431312" description="Outer membrane protein beta-barrel domain-containing protein" evidence="1">
    <location>
        <begin position="22"/>
        <end position="561"/>
    </location>
</feature>
<sequence>MKLHLPLLFLGLSLLVMPVAAQDLSTVANQKPFAISGALDVRAIGYQSKGIPARRSPFSWIISGSPTVSVYGISIPISFMFTEQERSFSQPFNQFGLSPTYKWITVHGGYRNVSFSPYTLAGHTMLGAGVELNPGKFRFGLMSGRLNRATTVDTTTGVLRPQSFSRFGTAVKAGYGTERNYFDISFLQAKDREKDFGINPDSARLRPAANSVLGTGFKISFLKNFQVFGDGGLSLYTRDSGSDLEVEIDSSQKFLRSISKILKVNSTTEYYTAYNAGAGYTSKHFSLKLIYKYVDPNFQSMGAYFFQDDLSNLTINPSFNALNGKLRFTGSFGIQKDNVKKQKNATTSRLIGLANLSWDLTDRLGLDANYANFTTNAEPTVAIVNNRYLLAQTNSNVSVTPRLIVPGKATTQVVILSYNLSSLKDLSKDTLQAANILSQILFLNHSLTLNSLGATISSGLNYTSNKFAANQVKNYSVSLGFSKAFLKNKLTFSSNNSFIITKPLQGGGKIWNVGANVSYRLAQTHRLALRVNALNNSLTYSDNEPVHYSELTGELGYTYNF</sequence>
<evidence type="ECO:0000313" key="3">
    <source>
        <dbReference type="Proteomes" id="UP000294850"/>
    </source>
</evidence>
<reference evidence="2 3" key="1">
    <citation type="submission" date="2019-03" db="EMBL/GenBank/DDBJ databases">
        <title>Dyadobacter AR-3-6 sp. nov., isolated from arctic soil.</title>
        <authorList>
            <person name="Chaudhary D.K."/>
        </authorList>
    </citation>
    <scope>NUCLEOTIDE SEQUENCE [LARGE SCALE GENOMIC DNA]</scope>
    <source>
        <strain evidence="2 3">AR-3-6</strain>
    </source>
</reference>
<organism evidence="2 3">
    <name type="scientific">Dyadobacter psychrotolerans</name>
    <dbReference type="NCBI Taxonomy" id="2541721"/>
    <lineage>
        <taxon>Bacteria</taxon>
        <taxon>Pseudomonadati</taxon>
        <taxon>Bacteroidota</taxon>
        <taxon>Cytophagia</taxon>
        <taxon>Cytophagales</taxon>
        <taxon>Spirosomataceae</taxon>
        <taxon>Dyadobacter</taxon>
    </lineage>
</organism>
<keyword evidence="3" id="KW-1185">Reference proteome</keyword>
<proteinExistence type="predicted"/>
<dbReference type="RefSeq" id="WP_131959399.1">
    <property type="nucleotide sequence ID" value="NZ_SMFL01000005.1"/>
</dbReference>
<comment type="caution">
    <text evidence="2">The sequence shown here is derived from an EMBL/GenBank/DDBJ whole genome shotgun (WGS) entry which is preliminary data.</text>
</comment>
<dbReference type="EMBL" id="SMFL01000005">
    <property type="protein sequence ID" value="TDE14815.1"/>
    <property type="molecule type" value="Genomic_DNA"/>
</dbReference>
<keyword evidence="1" id="KW-0732">Signal</keyword>
<dbReference type="AlphaFoldDB" id="A0A4R5DUD9"/>